<evidence type="ECO:0000313" key="5">
    <source>
        <dbReference type="Proteomes" id="UP000319578"/>
    </source>
</evidence>
<dbReference type="Proteomes" id="UP000036834">
    <property type="component" value="Unassembled WGS sequence"/>
</dbReference>
<proteinExistence type="predicted"/>
<organism evidence="3 4">
    <name type="scientific">Brevibacillus reuszeri</name>
    <dbReference type="NCBI Taxonomy" id="54915"/>
    <lineage>
        <taxon>Bacteria</taxon>
        <taxon>Bacillati</taxon>
        <taxon>Bacillota</taxon>
        <taxon>Bacilli</taxon>
        <taxon>Bacillales</taxon>
        <taxon>Paenibacillaceae</taxon>
        <taxon>Brevibacillus</taxon>
    </lineage>
</organism>
<gene>
    <name evidence="3" type="ORF">ADS79_27815</name>
    <name evidence="2" type="ORF">BRE01_50840</name>
</gene>
<feature type="signal peptide" evidence="1">
    <location>
        <begin position="1"/>
        <end position="22"/>
    </location>
</feature>
<reference evidence="3" key="2">
    <citation type="submission" date="2015-07" db="EMBL/GenBank/DDBJ databases">
        <title>MeaNS - Measles Nucleotide Surveillance Program.</title>
        <authorList>
            <person name="Tran T."/>
            <person name="Druce J."/>
        </authorList>
    </citation>
    <scope>NUCLEOTIDE SEQUENCE</scope>
    <source>
        <strain evidence="3">DSM 9887</strain>
    </source>
</reference>
<dbReference type="EMBL" id="BJON01000020">
    <property type="protein sequence ID" value="GED71382.1"/>
    <property type="molecule type" value="Genomic_DNA"/>
</dbReference>
<reference evidence="2 5" key="3">
    <citation type="submission" date="2019-06" db="EMBL/GenBank/DDBJ databases">
        <title>Whole genome shotgun sequence of Brevibacillus reuszeri NBRC 15719.</title>
        <authorList>
            <person name="Hosoyama A."/>
            <person name="Uohara A."/>
            <person name="Ohji S."/>
            <person name="Ichikawa N."/>
        </authorList>
    </citation>
    <scope>NUCLEOTIDE SEQUENCE [LARGE SCALE GENOMIC DNA]</scope>
    <source>
        <strain evidence="2 5">NBRC 15719</strain>
    </source>
</reference>
<dbReference type="OrthoDB" id="2680709at2"/>
<comment type="caution">
    <text evidence="3">The sequence shown here is derived from an EMBL/GenBank/DDBJ whole genome shotgun (WGS) entry which is preliminary data.</text>
</comment>
<dbReference type="Proteomes" id="UP000319578">
    <property type="component" value="Unassembled WGS sequence"/>
</dbReference>
<dbReference type="PATRIC" id="fig|54915.3.peg.4757"/>
<name>A0A0K9YLQ3_9BACL</name>
<evidence type="ECO:0000256" key="1">
    <source>
        <dbReference type="SAM" id="SignalP"/>
    </source>
</evidence>
<evidence type="ECO:0000313" key="2">
    <source>
        <dbReference type="EMBL" id="GED71382.1"/>
    </source>
</evidence>
<reference evidence="4" key="1">
    <citation type="submission" date="2015-07" db="EMBL/GenBank/DDBJ databases">
        <title>Genome sequencing project for genomic taxonomy and phylogenomics of Bacillus-like bacteria.</title>
        <authorList>
            <person name="Liu B."/>
            <person name="Wang J."/>
            <person name="Zhu Y."/>
            <person name="Liu G."/>
            <person name="Chen Q."/>
            <person name="Chen Z."/>
            <person name="Lan J."/>
            <person name="Che J."/>
            <person name="Ge C."/>
            <person name="Shi H."/>
            <person name="Pan Z."/>
            <person name="Liu X."/>
        </authorList>
    </citation>
    <scope>NUCLEOTIDE SEQUENCE [LARGE SCALE GENOMIC DNA]</scope>
    <source>
        <strain evidence="4">DSM 9887</strain>
    </source>
</reference>
<protein>
    <submittedName>
        <fullName evidence="3">Uncharacterized protein</fullName>
    </submittedName>
</protein>
<accession>A0A0K9YLQ3</accession>
<dbReference type="AlphaFoldDB" id="A0A0K9YLQ3"/>
<dbReference type="EMBL" id="LGIQ01000011">
    <property type="protein sequence ID" value="KNB69663.1"/>
    <property type="molecule type" value="Genomic_DNA"/>
</dbReference>
<evidence type="ECO:0000313" key="3">
    <source>
        <dbReference type="EMBL" id="KNB69663.1"/>
    </source>
</evidence>
<keyword evidence="1" id="KW-0732">Signal</keyword>
<dbReference type="STRING" id="54915.ADS79_27815"/>
<feature type="chain" id="PRO_5005533390" evidence="1">
    <location>
        <begin position="23"/>
        <end position="240"/>
    </location>
</feature>
<sequence>MKKFILSLLCVAIFAMPGVSLAKEPSTVINESQGNEKVLNKETVIDKTWVNSSDLLPDSDNDSDGKITPFREDCGCDDVIKKKTNMIYIGDVMPLEYTIHKGRLVVMKRPDLYYYTQNFEQTWWNQYSGKFAQKAAEGYGTYVSFQLGGKLPYMARLLKLKDRGSKPFQYADYAFGVLGYMEQEQIPLWGDIISAGVPKSGTEISLVYVSKTGKDNSWKYRVRFEVEDDGTVKIDHWTVK</sequence>
<evidence type="ECO:0000313" key="4">
    <source>
        <dbReference type="Proteomes" id="UP000036834"/>
    </source>
</evidence>
<dbReference type="RefSeq" id="WP_049741691.1">
    <property type="nucleotide sequence ID" value="NZ_BJON01000020.1"/>
</dbReference>
<keyword evidence="5" id="KW-1185">Reference proteome</keyword>